<name>A0A2W2GAX1_9ACTN</name>
<dbReference type="RefSeq" id="WP_111169966.1">
    <property type="nucleotide sequence ID" value="NZ_POUA01000235.1"/>
</dbReference>
<keyword evidence="4" id="KW-1185">Reference proteome</keyword>
<dbReference type="Pfam" id="PF00496">
    <property type="entry name" value="SBP_bac_5"/>
    <property type="match status" value="1"/>
</dbReference>
<dbReference type="SUPFAM" id="SSF53850">
    <property type="entry name" value="Periplasmic binding protein-like II"/>
    <property type="match status" value="1"/>
</dbReference>
<gene>
    <name evidence="3" type="ORF">C1I98_25490</name>
</gene>
<dbReference type="PANTHER" id="PTHR30290:SF83">
    <property type="entry name" value="ABC TRANSPORTER SUBSTRATE-BINDING PROTEIN"/>
    <property type="match status" value="1"/>
</dbReference>
<reference evidence="3 4" key="1">
    <citation type="submission" date="2018-01" db="EMBL/GenBank/DDBJ databases">
        <title>Draft genome sequence of Sphaerisporangium sp. 7K107.</title>
        <authorList>
            <person name="Sahin N."/>
            <person name="Saygin H."/>
            <person name="Ay H."/>
        </authorList>
    </citation>
    <scope>NUCLEOTIDE SEQUENCE [LARGE SCALE GENOMIC DNA]</scope>
    <source>
        <strain evidence="3 4">7K107</strain>
    </source>
</reference>
<sequence length="589" mass="63688">MRTRSGVAIAAIGTALALGLSACAGGGGNTPPGQSGGGSAGAVKEEFNAALGKVYNPSKAKGGIVKMAHEGTWDSLDPGNTYYGYSFNFARLYGRTLVMFKPAPGAEGNTLVPDLAESLGETSDGGKTWTYKLRKGVKFEDGTEITSKDIAYSVARSFDKQVLPKGPSYLNELLDWPKDYKGAFKEPDRDISSAIETPDDYTIIFKLKAAFGSFDYIVQMPMTMPVPKAKDTGTKYQEHVIASGPYMFDKNEIGKSFSLKRNPNWDPATDPNRPALPDGFEVQLNVNADDIDNRLISGDVHLAVTGLGLQQAARTRVLNDPVLKARTDNAKLQRLWYLSVIPDIEPLNNIECRKAVLWAVDRTSVQRAYGGPNGGDIATGMIPPSLGGYKEISTYATPGNKGDINKAKAALAACGQPNGFNADISYRSERPGEKAFAEAVQQSLAKVGIKLTLKPFPDGDYFTLYAGKPDYVKQNKLGLAVNGWGSDYPETFGFLQAIADSRTIRDSGNYNLSIKIPEVDQKIDQVKGEADVAARDALWAEINQRIMDEAVTVPGVYAKSILMRGKGLTNLYVSDSQQMYDYVGVGVQQ</sequence>
<evidence type="ECO:0000256" key="1">
    <source>
        <dbReference type="SAM" id="SignalP"/>
    </source>
</evidence>
<evidence type="ECO:0000313" key="3">
    <source>
        <dbReference type="EMBL" id="PZG37415.1"/>
    </source>
</evidence>
<feature type="signal peptide" evidence="1">
    <location>
        <begin position="1"/>
        <end position="24"/>
    </location>
</feature>
<dbReference type="InterPro" id="IPR039424">
    <property type="entry name" value="SBP_5"/>
</dbReference>
<evidence type="ECO:0000259" key="2">
    <source>
        <dbReference type="Pfam" id="PF00496"/>
    </source>
</evidence>
<accession>A0A2W2GAX1</accession>
<dbReference type="GO" id="GO:0042597">
    <property type="term" value="C:periplasmic space"/>
    <property type="evidence" value="ECO:0007669"/>
    <property type="project" value="UniProtKB-ARBA"/>
</dbReference>
<dbReference type="CDD" id="cd08506">
    <property type="entry name" value="PBP2_clavulanate_OppA2"/>
    <property type="match status" value="1"/>
</dbReference>
<dbReference type="GO" id="GO:0043190">
    <property type="term" value="C:ATP-binding cassette (ABC) transporter complex"/>
    <property type="evidence" value="ECO:0007669"/>
    <property type="project" value="InterPro"/>
</dbReference>
<dbReference type="PROSITE" id="PS51257">
    <property type="entry name" value="PROKAR_LIPOPROTEIN"/>
    <property type="match status" value="1"/>
</dbReference>
<dbReference type="Gene3D" id="3.10.105.10">
    <property type="entry name" value="Dipeptide-binding Protein, Domain 3"/>
    <property type="match status" value="1"/>
</dbReference>
<dbReference type="InterPro" id="IPR030678">
    <property type="entry name" value="Peptide/Ni-bd"/>
</dbReference>
<dbReference type="Gene3D" id="3.40.190.10">
    <property type="entry name" value="Periplasmic binding protein-like II"/>
    <property type="match status" value="1"/>
</dbReference>
<comment type="caution">
    <text evidence="3">The sequence shown here is derived from an EMBL/GenBank/DDBJ whole genome shotgun (WGS) entry which is preliminary data.</text>
</comment>
<organism evidence="3 4">
    <name type="scientific">Spongiactinospora gelatinilytica</name>
    <dbReference type="NCBI Taxonomy" id="2666298"/>
    <lineage>
        <taxon>Bacteria</taxon>
        <taxon>Bacillati</taxon>
        <taxon>Actinomycetota</taxon>
        <taxon>Actinomycetes</taxon>
        <taxon>Streptosporangiales</taxon>
        <taxon>Streptosporangiaceae</taxon>
        <taxon>Spongiactinospora</taxon>
    </lineage>
</organism>
<keyword evidence="1" id="KW-0732">Signal</keyword>
<dbReference type="EMBL" id="POUA01000235">
    <property type="protein sequence ID" value="PZG37415.1"/>
    <property type="molecule type" value="Genomic_DNA"/>
</dbReference>
<dbReference type="GO" id="GO:1904680">
    <property type="term" value="F:peptide transmembrane transporter activity"/>
    <property type="evidence" value="ECO:0007669"/>
    <property type="project" value="TreeGrafter"/>
</dbReference>
<dbReference type="PANTHER" id="PTHR30290">
    <property type="entry name" value="PERIPLASMIC BINDING COMPONENT OF ABC TRANSPORTER"/>
    <property type="match status" value="1"/>
</dbReference>
<protein>
    <submittedName>
        <fullName evidence="3">ABC transporter substrate-binding protein</fullName>
    </submittedName>
</protein>
<proteinExistence type="predicted"/>
<feature type="chain" id="PRO_5015894020" evidence="1">
    <location>
        <begin position="25"/>
        <end position="589"/>
    </location>
</feature>
<dbReference type="Proteomes" id="UP000248544">
    <property type="component" value="Unassembled WGS sequence"/>
</dbReference>
<evidence type="ECO:0000313" key="4">
    <source>
        <dbReference type="Proteomes" id="UP000248544"/>
    </source>
</evidence>
<dbReference type="GO" id="GO:0015833">
    <property type="term" value="P:peptide transport"/>
    <property type="evidence" value="ECO:0007669"/>
    <property type="project" value="TreeGrafter"/>
</dbReference>
<dbReference type="AlphaFoldDB" id="A0A2W2GAX1"/>
<dbReference type="PIRSF" id="PIRSF002741">
    <property type="entry name" value="MppA"/>
    <property type="match status" value="1"/>
</dbReference>
<dbReference type="InterPro" id="IPR000914">
    <property type="entry name" value="SBP_5_dom"/>
</dbReference>
<feature type="domain" description="Solute-binding protein family 5" evidence="2">
    <location>
        <begin position="110"/>
        <end position="502"/>
    </location>
</feature>